<keyword evidence="2" id="KW-1185">Reference proteome</keyword>
<sequence>MNVSAPLSLVMGARLATLHELKTVYDSEDMWLLWEIAAVERVNGYS</sequence>
<evidence type="ECO:0000313" key="2">
    <source>
        <dbReference type="Proteomes" id="UP001165633"/>
    </source>
</evidence>
<organism evidence="1 2">
    <name type="scientific">Bombella dulcis</name>
    <dbReference type="NCBI Taxonomy" id="2967339"/>
    <lineage>
        <taxon>Bacteria</taxon>
        <taxon>Pseudomonadati</taxon>
        <taxon>Pseudomonadota</taxon>
        <taxon>Alphaproteobacteria</taxon>
        <taxon>Acetobacterales</taxon>
        <taxon>Acetobacteraceae</taxon>
        <taxon>Bombella</taxon>
    </lineage>
</organism>
<dbReference type="Proteomes" id="UP001165633">
    <property type="component" value="Unassembled WGS sequence"/>
</dbReference>
<proteinExistence type="predicted"/>
<accession>A0ABT3WD74</accession>
<protein>
    <submittedName>
        <fullName evidence="1">Uncharacterized protein</fullName>
    </submittedName>
</protein>
<reference evidence="1" key="1">
    <citation type="submission" date="2022-07" db="EMBL/GenBank/DDBJ databases">
        <title>Bombella genomes.</title>
        <authorList>
            <person name="Harer L."/>
            <person name="Styblova S."/>
            <person name="Ehrmann M."/>
        </authorList>
    </citation>
    <scope>NUCLEOTIDE SEQUENCE</scope>
    <source>
        <strain evidence="1">TMW 2.2559</strain>
    </source>
</reference>
<gene>
    <name evidence="1" type="ORF">NQF87_08555</name>
</gene>
<dbReference type="RefSeq" id="WP_266127995.1">
    <property type="nucleotide sequence ID" value="NZ_JANIDV010000009.1"/>
</dbReference>
<dbReference type="EMBL" id="JANIDV010000009">
    <property type="protein sequence ID" value="MCX5617017.1"/>
    <property type="molecule type" value="Genomic_DNA"/>
</dbReference>
<comment type="caution">
    <text evidence="1">The sequence shown here is derived from an EMBL/GenBank/DDBJ whole genome shotgun (WGS) entry which is preliminary data.</text>
</comment>
<name>A0ABT3WD74_9PROT</name>
<evidence type="ECO:0000313" key="1">
    <source>
        <dbReference type="EMBL" id="MCX5617017.1"/>
    </source>
</evidence>